<evidence type="ECO:0000313" key="10">
    <source>
        <dbReference type="Proteomes" id="UP001200537"/>
    </source>
</evidence>
<dbReference type="InterPro" id="IPR012001">
    <property type="entry name" value="Thiamin_PyroP_enz_TPP-bd_dom"/>
</dbReference>
<evidence type="ECO:0000256" key="1">
    <source>
        <dbReference type="ARBA" id="ARBA00022679"/>
    </source>
</evidence>
<feature type="region of interest" description="Disordered" evidence="7">
    <location>
        <begin position="233"/>
        <end position="258"/>
    </location>
</feature>
<comment type="caution">
    <text evidence="9">The sequence shown here is derived from an EMBL/GenBank/DDBJ whole genome shotgun (WGS) entry which is preliminary data.</text>
</comment>
<evidence type="ECO:0000256" key="6">
    <source>
        <dbReference type="HAMAP-Rule" id="MF_01659"/>
    </source>
</evidence>
<evidence type="ECO:0000256" key="2">
    <source>
        <dbReference type="ARBA" id="ARBA00022723"/>
    </source>
</evidence>
<feature type="region of interest" description="Disordered" evidence="7">
    <location>
        <begin position="1"/>
        <end position="24"/>
    </location>
</feature>
<dbReference type="Gene3D" id="3.40.50.1220">
    <property type="entry name" value="TPP-binding domain"/>
    <property type="match status" value="1"/>
</dbReference>
<comment type="pathway">
    <text evidence="6">Quinol/quinone metabolism; menaquinone biosynthesis.</text>
</comment>
<reference evidence="9" key="1">
    <citation type="submission" date="2022-01" db="EMBL/GenBank/DDBJ databases">
        <title>Collection of gut derived symbiotic bacterial strains cultured from healthy donors.</title>
        <authorList>
            <person name="Lin H."/>
            <person name="Kohout C."/>
            <person name="Waligurski E."/>
            <person name="Pamer E.G."/>
        </authorList>
    </citation>
    <scope>NUCLEOTIDE SEQUENCE</scope>
    <source>
        <strain evidence="9">DFI.7.46</strain>
    </source>
</reference>
<keyword evidence="2 6" id="KW-0479">Metal-binding</keyword>
<comment type="function">
    <text evidence="6">Catalyzes the thiamine diphosphate-dependent decarboxylation of 2-oxoglutarate and the subsequent addition of the resulting succinic semialdehyde-thiamine pyrophosphate anion to isochorismate to yield 2-succinyl-5-enolpyruvyl-6-hydroxy-3-cyclohexene-1-carboxylate (SEPHCHC).</text>
</comment>
<evidence type="ECO:0000256" key="5">
    <source>
        <dbReference type="ARBA" id="ARBA00023211"/>
    </source>
</evidence>
<evidence type="ECO:0000256" key="3">
    <source>
        <dbReference type="ARBA" id="ARBA00022842"/>
    </source>
</evidence>
<feature type="domain" description="Thiamine pyrophosphate enzyme N-terminal TPP-binding" evidence="8">
    <location>
        <begin position="33"/>
        <end position="153"/>
    </location>
</feature>
<evidence type="ECO:0000256" key="7">
    <source>
        <dbReference type="SAM" id="MobiDB-lite"/>
    </source>
</evidence>
<dbReference type="Gene3D" id="3.40.50.970">
    <property type="match status" value="2"/>
</dbReference>
<dbReference type="RefSeq" id="WP_024059458.1">
    <property type="nucleotide sequence ID" value="NZ_JAKNHJ010000002.1"/>
</dbReference>
<evidence type="ECO:0000313" key="9">
    <source>
        <dbReference type="EMBL" id="MCG4617124.1"/>
    </source>
</evidence>
<feature type="compositionally biased region" description="Low complexity" evidence="7">
    <location>
        <begin position="1"/>
        <end position="21"/>
    </location>
</feature>
<dbReference type="GO" id="GO:0009234">
    <property type="term" value="P:menaquinone biosynthetic process"/>
    <property type="evidence" value="ECO:0007669"/>
    <property type="project" value="UniProtKB-UniRule"/>
</dbReference>
<comment type="catalytic activity">
    <reaction evidence="6">
        <text>isochorismate + 2-oxoglutarate + H(+) = 5-enolpyruvoyl-6-hydroxy-2-succinyl-cyclohex-3-ene-1-carboxylate + CO2</text>
        <dbReference type="Rhea" id="RHEA:25593"/>
        <dbReference type="ChEBI" id="CHEBI:15378"/>
        <dbReference type="ChEBI" id="CHEBI:16526"/>
        <dbReference type="ChEBI" id="CHEBI:16810"/>
        <dbReference type="ChEBI" id="CHEBI:29780"/>
        <dbReference type="ChEBI" id="CHEBI:58818"/>
        <dbReference type="EC" id="2.2.1.9"/>
    </reaction>
</comment>
<organism evidence="9 10">
    <name type="scientific">Varibaculum cambriense</name>
    <dbReference type="NCBI Taxonomy" id="184870"/>
    <lineage>
        <taxon>Bacteria</taxon>
        <taxon>Bacillati</taxon>
        <taxon>Actinomycetota</taxon>
        <taxon>Actinomycetes</taxon>
        <taxon>Actinomycetales</taxon>
        <taxon>Actinomycetaceae</taxon>
        <taxon>Varibaculum</taxon>
    </lineage>
</organism>
<gene>
    <name evidence="6" type="primary">menD</name>
    <name evidence="9" type="ORF">L0M99_01255</name>
</gene>
<dbReference type="Proteomes" id="UP001200537">
    <property type="component" value="Unassembled WGS sequence"/>
</dbReference>
<keyword evidence="6" id="KW-0474">Menaquinone biosynthesis</keyword>
<dbReference type="PANTHER" id="PTHR42916:SF1">
    <property type="entry name" value="PROTEIN PHYLLO, CHLOROPLASTIC"/>
    <property type="match status" value="1"/>
</dbReference>
<dbReference type="CDD" id="cd02009">
    <property type="entry name" value="TPP_SHCHC_synthase"/>
    <property type="match status" value="1"/>
</dbReference>
<comment type="subunit">
    <text evidence="6">Homodimer.</text>
</comment>
<dbReference type="Pfam" id="PF02776">
    <property type="entry name" value="TPP_enzyme_N"/>
    <property type="match status" value="1"/>
</dbReference>
<dbReference type="CDD" id="cd07037">
    <property type="entry name" value="TPP_PYR_MenD"/>
    <property type="match status" value="1"/>
</dbReference>
<comment type="pathway">
    <text evidence="6">Quinol/quinone metabolism; 1,4-dihydroxy-2-naphthoate biosynthesis; 1,4-dihydroxy-2-naphthoate from chorismate: step 2/7.</text>
</comment>
<proteinExistence type="inferred from homology"/>
<sequence length="725" mass="76994">MSDVSFPSTSSCSSQNNQSPDLAGGHLESATSLARLVLSELVRAGVRDFVICPGSRSAPLTYALAALEQAGVVRTHVRLDERSAAFFALGLAKSGIYKDEDAAYNPVALVVTSGTAVAELHAGLLEAFHCGIPLIVLSADRPRTARGTGANQTTWQERIFGTACPAALDIDASEDALPVVKDRLNAALAQAGGPGEGGHGQRCPLHINLCFAPPLVTSNTWQIPPELQALTLEQGQSAPSSQSSWKNQIVADGEGEPPRKNAKTVVVLADQCPPQVTRTAQSWGLPVLAEPTVTLKPGNAVQIAHAPQVLPALADEIEQVIIAGHATLSRPISALLSRDDIPIYCLPSLGAKTNLTGEYVSTTTAQVDSVFPAAASPAWLARWRQAAQAVERAYRTGVDRRAVTVWQNANYAAIDPRELPQVAKDIPVTPSEKIPNLGFATAGEEKHGENEAAHRLRMSLPESAPELEGSLRELEMGIDPYAFARIYEDVYDAWVNRDPDSARDSGTKAKKALNGADNLLDSGAVGSGESIPAQLDDKQVSAAGAPPLTMLGASNTIRAFDLAARGDRGITYCANRGLAGIDGNIATALGLASGTGQAVRLIAGDLTCLHDLTGLLTGALEAAPVLQVLVLSDGGGRIFSTLEHGEQENQKVFDRYFLTPQDFDLSLLAAGLGWDYRCANDIEELKRILCENPRREIVEINAYLPDLRARRAALESEIRRELAAL</sequence>
<evidence type="ECO:0000256" key="4">
    <source>
        <dbReference type="ARBA" id="ARBA00023052"/>
    </source>
</evidence>
<evidence type="ECO:0000259" key="8">
    <source>
        <dbReference type="Pfam" id="PF02776"/>
    </source>
</evidence>
<dbReference type="EMBL" id="JAKNHJ010000002">
    <property type="protein sequence ID" value="MCG4617124.1"/>
    <property type="molecule type" value="Genomic_DNA"/>
</dbReference>
<keyword evidence="1 6" id="KW-0808">Transferase</keyword>
<keyword evidence="4 6" id="KW-0786">Thiamine pyrophosphate</keyword>
<keyword evidence="5 6" id="KW-0464">Manganese</keyword>
<dbReference type="GO" id="GO:0000287">
    <property type="term" value="F:magnesium ion binding"/>
    <property type="evidence" value="ECO:0007669"/>
    <property type="project" value="UniProtKB-UniRule"/>
</dbReference>
<dbReference type="GO" id="GO:0070204">
    <property type="term" value="F:2-succinyl-5-enolpyruvyl-6-hydroxy-3-cyclohexene-1-carboxylic-acid synthase activity"/>
    <property type="evidence" value="ECO:0007669"/>
    <property type="project" value="UniProtKB-UniRule"/>
</dbReference>
<comment type="cofactor">
    <cofactor evidence="6">
        <name>thiamine diphosphate</name>
        <dbReference type="ChEBI" id="CHEBI:58937"/>
    </cofactor>
    <text evidence="6">Binds 1 thiamine pyrophosphate per subunit.</text>
</comment>
<dbReference type="GO" id="GO:0030145">
    <property type="term" value="F:manganese ion binding"/>
    <property type="evidence" value="ECO:0007669"/>
    <property type="project" value="UniProtKB-UniRule"/>
</dbReference>
<protein>
    <recommendedName>
        <fullName evidence="6">2-succinyl-5-enolpyruvyl-6-hydroxy-3-cyclohexene-1-carboxylate synthase</fullName>
        <shortName evidence="6">SEPHCHC synthase</shortName>
        <ecNumber evidence="6">2.2.1.9</ecNumber>
    </recommendedName>
    <alternativeName>
        <fullName evidence="6">Menaquinone biosynthesis protein MenD</fullName>
    </alternativeName>
</protein>
<accession>A0AAJ1EWN2</accession>
<dbReference type="SUPFAM" id="SSF52518">
    <property type="entry name" value="Thiamin diphosphate-binding fold (THDP-binding)"/>
    <property type="match status" value="2"/>
</dbReference>
<dbReference type="AlphaFoldDB" id="A0AAJ1EWN2"/>
<dbReference type="EC" id="2.2.1.9" evidence="6"/>
<dbReference type="InterPro" id="IPR029061">
    <property type="entry name" value="THDP-binding"/>
</dbReference>
<dbReference type="InterPro" id="IPR004433">
    <property type="entry name" value="MenaQ_synth_MenD"/>
</dbReference>
<feature type="compositionally biased region" description="Polar residues" evidence="7">
    <location>
        <begin position="233"/>
        <end position="247"/>
    </location>
</feature>
<comment type="similarity">
    <text evidence="6">Belongs to the TPP enzyme family. MenD subfamily.</text>
</comment>
<name>A0AAJ1EWN2_9ACTO</name>
<dbReference type="GO" id="GO:0030976">
    <property type="term" value="F:thiamine pyrophosphate binding"/>
    <property type="evidence" value="ECO:0007669"/>
    <property type="project" value="UniProtKB-UniRule"/>
</dbReference>
<comment type="cofactor">
    <cofactor evidence="6">
        <name>Mg(2+)</name>
        <dbReference type="ChEBI" id="CHEBI:18420"/>
    </cofactor>
    <cofactor evidence="6">
        <name>Mn(2+)</name>
        <dbReference type="ChEBI" id="CHEBI:29035"/>
    </cofactor>
</comment>
<keyword evidence="3 6" id="KW-0460">Magnesium</keyword>
<dbReference type="PANTHER" id="PTHR42916">
    <property type="entry name" value="2-SUCCINYL-5-ENOLPYRUVYL-6-HYDROXY-3-CYCLOHEXENE-1-CARBOXYLATE SYNTHASE"/>
    <property type="match status" value="1"/>
</dbReference>
<dbReference type="HAMAP" id="MF_01659">
    <property type="entry name" value="MenD"/>
    <property type="match status" value="1"/>
</dbReference>